<sequence length="276" mass="31051">MLSMFSLSSFLPSFLNAHTSPPPPTPRPSPIILTLPTELILEIGEMLDTMSLINLAKAHALFTAVLDDPEASVIQSKSRRCLRFHPIPHQPLTPDELPRYRVHYALPTRFDLLDSILAPKKLCLHEINLLNYLVDAGLAQSFTDAKHRFSTAIKSVTRYTYVYRRYRLKPWLIYGFANDLSFGTAGTFQEVETELHLKHTDSALERIAAVYSHVAEIVKMVDYVGRGTREGTAGTGPPPRLRLPQSCCEEGLTWKQIMTEIMSEPGYKEPIAACKN</sequence>
<proteinExistence type="predicted"/>
<evidence type="ECO:0000313" key="4">
    <source>
        <dbReference type="Proteomes" id="UP001447188"/>
    </source>
</evidence>
<keyword evidence="4" id="KW-1185">Reference proteome</keyword>
<evidence type="ECO:0000259" key="2">
    <source>
        <dbReference type="PROSITE" id="PS50181"/>
    </source>
</evidence>
<dbReference type="EMBL" id="JBBBZM010000067">
    <property type="protein sequence ID" value="KAL0635552.1"/>
    <property type="molecule type" value="Genomic_DNA"/>
</dbReference>
<gene>
    <name evidence="3" type="ORF">Q9L58_005483</name>
</gene>
<comment type="caution">
    <text evidence="3">The sequence shown here is derived from an EMBL/GenBank/DDBJ whole genome shotgun (WGS) entry which is preliminary data.</text>
</comment>
<accession>A0ABR3GI19</accession>
<protein>
    <recommendedName>
        <fullName evidence="2">F-box domain-containing protein</fullName>
    </recommendedName>
</protein>
<evidence type="ECO:0000256" key="1">
    <source>
        <dbReference type="SAM" id="SignalP"/>
    </source>
</evidence>
<keyword evidence="1" id="KW-0732">Signal</keyword>
<evidence type="ECO:0000313" key="3">
    <source>
        <dbReference type="EMBL" id="KAL0635552.1"/>
    </source>
</evidence>
<dbReference type="InterPro" id="IPR001810">
    <property type="entry name" value="F-box_dom"/>
</dbReference>
<name>A0ABR3GI19_9PEZI</name>
<feature type="signal peptide" evidence="1">
    <location>
        <begin position="1"/>
        <end position="17"/>
    </location>
</feature>
<feature type="domain" description="F-box" evidence="2">
    <location>
        <begin position="29"/>
        <end position="77"/>
    </location>
</feature>
<organism evidence="3 4">
    <name type="scientific">Discina gigas</name>
    <dbReference type="NCBI Taxonomy" id="1032678"/>
    <lineage>
        <taxon>Eukaryota</taxon>
        <taxon>Fungi</taxon>
        <taxon>Dikarya</taxon>
        <taxon>Ascomycota</taxon>
        <taxon>Pezizomycotina</taxon>
        <taxon>Pezizomycetes</taxon>
        <taxon>Pezizales</taxon>
        <taxon>Discinaceae</taxon>
        <taxon>Discina</taxon>
    </lineage>
</organism>
<dbReference type="Proteomes" id="UP001447188">
    <property type="component" value="Unassembled WGS sequence"/>
</dbReference>
<dbReference type="PROSITE" id="PS50181">
    <property type="entry name" value="FBOX"/>
    <property type="match status" value="1"/>
</dbReference>
<reference evidence="3 4" key="1">
    <citation type="submission" date="2024-02" db="EMBL/GenBank/DDBJ databases">
        <title>Discinaceae phylogenomics.</title>
        <authorList>
            <person name="Dirks A.C."/>
            <person name="James T.Y."/>
        </authorList>
    </citation>
    <scope>NUCLEOTIDE SEQUENCE [LARGE SCALE GENOMIC DNA]</scope>
    <source>
        <strain evidence="3 4">ACD0624</strain>
    </source>
</reference>
<feature type="chain" id="PRO_5047128958" description="F-box domain-containing protein" evidence="1">
    <location>
        <begin position="18"/>
        <end position="276"/>
    </location>
</feature>